<evidence type="ECO:0000313" key="11">
    <source>
        <dbReference type="EMBL" id="SHK40231.1"/>
    </source>
</evidence>
<keyword evidence="5 11" id="KW-0067">ATP-binding</keyword>
<dbReference type="RefSeq" id="WP_073382050.1">
    <property type="nucleotide sequence ID" value="NZ_FQZK01000019.1"/>
</dbReference>
<keyword evidence="4" id="KW-0547">Nucleotide-binding</keyword>
<dbReference type="GO" id="GO:0005886">
    <property type="term" value="C:plasma membrane"/>
    <property type="evidence" value="ECO:0007669"/>
    <property type="project" value="UniProtKB-SubCell"/>
</dbReference>
<reference evidence="11 12" key="1">
    <citation type="submission" date="2016-11" db="EMBL/GenBank/DDBJ databases">
        <authorList>
            <person name="Jaros S."/>
            <person name="Januszkiewicz K."/>
            <person name="Wedrychowicz H."/>
        </authorList>
    </citation>
    <scope>NUCLEOTIDE SEQUENCE [LARGE SCALE GENOMIC DNA]</scope>
    <source>
        <strain evidence="11 12">CGMCC 4.5723</strain>
    </source>
</reference>
<dbReference type="NCBIfam" id="TIGR01188">
    <property type="entry name" value="drrA"/>
    <property type="match status" value="1"/>
</dbReference>
<dbReference type="PROSITE" id="PS50893">
    <property type="entry name" value="ABC_TRANSPORTER_2"/>
    <property type="match status" value="1"/>
</dbReference>
<dbReference type="InterPro" id="IPR005894">
    <property type="entry name" value="DrrA"/>
</dbReference>
<gene>
    <name evidence="11" type="ORF">SAMN05421803_11944</name>
</gene>
<evidence type="ECO:0000256" key="1">
    <source>
        <dbReference type="ARBA" id="ARBA00004413"/>
    </source>
</evidence>
<dbReference type="FunFam" id="3.40.50.300:FF:000589">
    <property type="entry name" value="ABC transporter, ATP-binding subunit"/>
    <property type="match status" value="1"/>
</dbReference>
<proteinExistence type="inferred from homology"/>
<feature type="domain" description="ABC transporter" evidence="10">
    <location>
        <begin position="8"/>
        <end position="238"/>
    </location>
</feature>
<dbReference type="Gene3D" id="3.40.50.300">
    <property type="entry name" value="P-loop containing nucleotide triphosphate hydrolases"/>
    <property type="match status" value="1"/>
</dbReference>
<evidence type="ECO:0000256" key="6">
    <source>
        <dbReference type="ARBA" id="ARBA00022967"/>
    </source>
</evidence>
<dbReference type="InterPro" id="IPR017871">
    <property type="entry name" value="ABC_transporter-like_CS"/>
</dbReference>
<evidence type="ECO:0000256" key="7">
    <source>
        <dbReference type="ARBA" id="ARBA00023136"/>
    </source>
</evidence>
<dbReference type="OrthoDB" id="3452254at2"/>
<dbReference type="SMART" id="SM00382">
    <property type="entry name" value="AAA"/>
    <property type="match status" value="1"/>
</dbReference>
<comment type="similarity">
    <text evidence="9">Belongs to the ABC transporter superfamily. Drug exporter-1 (DrugE1) (TC 3.A.1.105) family.</text>
</comment>
<dbReference type="InterPro" id="IPR050763">
    <property type="entry name" value="ABC_transporter_ATP-binding"/>
</dbReference>
<dbReference type="InterPro" id="IPR003593">
    <property type="entry name" value="AAA+_ATPase"/>
</dbReference>
<keyword evidence="2" id="KW-0813">Transport</keyword>
<protein>
    <submittedName>
        <fullName evidence="11">ABC-2 type transport system ATP-binding protein</fullName>
    </submittedName>
</protein>
<evidence type="ECO:0000256" key="2">
    <source>
        <dbReference type="ARBA" id="ARBA00022448"/>
    </source>
</evidence>
<dbReference type="SUPFAM" id="SSF52540">
    <property type="entry name" value="P-loop containing nucleoside triphosphate hydrolases"/>
    <property type="match status" value="1"/>
</dbReference>
<comment type="subcellular location">
    <subcellularLocation>
        <location evidence="1">Cell membrane</location>
        <topology evidence="1">Peripheral membrane protein</topology>
        <orientation evidence="1">Cytoplasmic side</orientation>
    </subcellularLocation>
</comment>
<evidence type="ECO:0000256" key="9">
    <source>
        <dbReference type="ARBA" id="ARBA00049985"/>
    </source>
</evidence>
<dbReference type="InterPro" id="IPR003439">
    <property type="entry name" value="ABC_transporter-like_ATP-bd"/>
</dbReference>
<dbReference type="AlphaFoldDB" id="A0A1M6S6A8"/>
<dbReference type="PANTHER" id="PTHR42711">
    <property type="entry name" value="ABC TRANSPORTER ATP-BINDING PROTEIN"/>
    <property type="match status" value="1"/>
</dbReference>
<evidence type="ECO:0000259" key="10">
    <source>
        <dbReference type="PROSITE" id="PS50893"/>
    </source>
</evidence>
<dbReference type="GO" id="GO:0043215">
    <property type="term" value="P:daunorubicin transport"/>
    <property type="evidence" value="ECO:0007669"/>
    <property type="project" value="InterPro"/>
</dbReference>
<evidence type="ECO:0000313" key="12">
    <source>
        <dbReference type="Proteomes" id="UP000184452"/>
    </source>
</evidence>
<dbReference type="EMBL" id="FQZK01000019">
    <property type="protein sequence ID" value="SHK40231.1"/>
    <property type="molecule type" value="Genomic_DNA"/>
</dbReference>
<dbReference type="GO" id="GO:0005524">
    <property type="term" value="F:ATP binding"/>
    <property type="evidence" value="ECO:0007669"/>
    <property type="project" value="UniProtKB-KW"/>
</dbReference>
<evidence type="ECO:0000256" key="5">
    <source>
        <dbReference type="ARBA" id="ARBA00022840"/>
    </source>
</evidence>
<evidence type="ECO:0000256" key="8">
    <source>
        <dbReference type="ARBA" id="ARBA00023251"/>
    </source>
</evidence>
<accession>A0A1M6S6A8</accession>
<dbReference type="InterPro" id="IPR027417">
    <property type="entry name" value="P-loop_NTPase"/>
</dbReference>
<evidence type="ECO:0000256" key="3">
    <source>
        <dbReference type="ARBA" id="ARBA00022475"/>
    </source>
</evidence>
<name>A0A1M6S6A8_9ACTN</name>
<dbReference type="PANTHER" id="PTHR42711:SF19">
    <property type="entry name" value="DOXORUBICIN RESISTANCE ATP-BINDING PROTEIN DRRA"/>
    <property type="match status" value="1"/>
</dbReference>
<dbReference type="Pfam" id="PF00005">
    <property type="entry name" value="ABC_tran"/>
    <property type="match status" value="1"/>
</dbReference>
<dbReference type="Proteomes" id="UP000184452">
    <property type="component" value="Unassembled WGS sequence"/>
</dbReference>
<keyword evidence="3" id="KW-1003">Cell membrane</keyword>
<dbReference type="STRING" id="758803.SAMN05421803_11944"/>
<evidence type="ECO:0000256" key="4">
    <source>
        <dbReference type="ARBA" id="ARBA00022741"/>
    </source>
</evidence>
<keyword evidence="8" id="KW-0046">Antibiotic resistance</keyword>
<dbReference type="GO" id="GO:1900753">
    <property type="term" value="P:doxorubicin transport"/>
    <property type="evidence" value="ECO:0007669"/>
    <property type="project" value="InterPro"/>
</dbReference>
<keyword evidence="12" id="KW-1185">Reference proteome</keyword>
<dbReference type="PROSITE" id="PS00211">
    <property type="entry name" value="ABC_TRANSPORTER_1"/>
    <property type="match status" value="1"/>
</dbReference>
<keyword evidence="7" id="KW-0472">Membrane</keyword>
<sequence length="323" mass="33961">MADRSPAVRAEGLRKGYGDTAALDGFDLEVPAGTVFGLLGPNGAGKTTAVRVLATLLRPDAGRAEVAGADVVREPERVRAAIGLTGQYASVDELLTGRENLVMFSRLYGLDRGAARRRAGELLADFGLTEAADRYASGYSGGMRRRLDLAVSLIQRPRVLFLDEPTTGLDPRSRLGVWESVRSLVAAGTTVVLTTQYLEEADRLADTVAVIDRGRTLAEGTPDALRSRVGGDRLDVVVRDPADLSATAALLGSALDAPATVHRGEQRISLPAADRLAVLTGAVRALEGSTAAIADIGVRRPSLDEVFLALTGRDADASRPVPA</sequence>
<keyword evidence="6" id="KW-1278">Translocase</keyword>
<dbReference type="GO" id="GO:0046677">
    <property type="term" value="P:response to antibiotic"/>
    <property type="evidence" value="ECO:0007669"/>
    <property type="project" value="UniProtKB-KW"/>
</dbReference>
<organism evidence="11 12">
    <name type="scientific">Nocardiopsis flavescens</name>
    <dbReference type="NCBI Taxonomy" id="758803"/>
    <lineage>
        <taxon>Bacteria</taxon>
        <taxon>Bacillati</taxon>
        <taxon>Actinomycetota</taxon>
        <taxon>Actinomycetes</taxon>
        <taxon>Streptosporangiales</taxon>
        <taxon>Nocardiopsidaceae</taxon>
        <taxon>Nocardiopsis</taxon>
    </lineage>
</organism>
<dbReference type="GO" id="GO:0016887">
    <property type="term" value="F:ATP hydrolysis activity"/>
    <property type="evidence" value="ECO:0007669"/>
    <property type="project" value="InterPro"/>
</dbReference>